<evidence type="ECO:0000313" key="1">
    <source>
        <dbReference type="EMBL" id="SCL22093.1"/>
    </source>
</evidence>
<name>A0A1C6RY14_9ACTN</name>
<evidence type="ECO:0000313" key="2">
    <source>
        <dbReference type="Proteomes" id="UP000198959"/>
    </source>
</evidence>
<dbReference type="RefSeq" id="WP_176738331.1">
    <property type="nucleotide sequence ID" value="NZ_FMHW01000002.1"/>
</dbReference>
<dbReference type="AlphaFoldDB" id="A0A1C6RY14"/>
<gene>
    <name evidence="1" type="ORF">GA0074692_1326</name>
</gene>
<reference evidence="2" key="1">
    <citation type="submission" date="2016-06" db="EMBL/GenBank/DDBJ databases">
        <authorList>
            <person name="Varghese N."/>
            <person name="Submissions Spin"/>
        </authorList>
    </citation>
    <scope>NUCLEOTIDE SEQUENCE [LARGE SCALE GENOMIC DNA]</scope>
    <source>
        <strain evidence="2">DSM 43817</strain>
    </source>
</reference>
<dbReference type="EMBL" id="FMHW01000002">
    <property type="protein sequence ID" value="SCL22093.1"/>
    <property type="molecule type" value="Genomic_DNA"/>
</dbReference>
<dbReference type="STRING" id="145854.GA0074692_1326"/>
<sequence length="49" mass="5398">MTGSRGDDGPKEAKCPHHYDADLCYLCQQERDGASADRQPPQDRPAPGR</sequence>
<keyword evidence="2" id="KW-1185">Reference proteome</keyword>
<protein>
    <submittedName>
        <fullName evidence="1">Uncharacterized protein</fullName>
    </submittedName>
</protein>
<accession>A0A1C6RY14</accession>
<dbReference type="Proteomes" id="UP000198959">
    <property type="component" value="Unassembled WGS sequence"/>
</dbReference>
<proteinExistence type="predicted"/>
<organism evidence="1 2">
    <name type="scientific">Micromonospora pallida</name>
    <dbReference type="NCBI Taxonomy" id="145854"/>
    <lineage>
        <taxon>Bacteria</taxon>
        <taxon>Bacillati</taxon>
        <taxon>Actinomycetota</taxon>
        <taxon>Actinomycetes</taxon>
        <taxon>Micromonosporales</taxon>
        <taxon>Micromonosporaceae</taxon>
        <taxon>Micromonospora</taxon>
    </lineage>
</organism>